<keyword evidence="4 6" id="KW-0862">Zinc</keyword>
<comment type="caution">
    <text evidence="8">The sequence shown here is derived from an EMBL/GenBank/DDBJ whole genome shotgun (WGS) entry which is preliminary data.</text>
</comment>
<dbReference type="Proteomes" id="UP001454036">
    <property type="component" value="Unassembled WGS sequence"/>
</dbReference>
<dbReference type="PANTHER" id="PTHR18952">
    <property type="entry name" value="CARBONIC ANHYDRASE"/>
    <property type="match status" value="1"/>
</dbReference>
<comment type="cofactor">
    <cofactor evidence="1 6">
        <name>Zn(2+)</name>
        <dbReference type="ChEBI" id="CHEBI:29105"/>
    </cofactor>
</comment>
<evidence type="ECO:0000256" key="6">
    <source>
        <dbReference type="RuleBase" id="RU367011"/>
    </source>
</evidence>
<sequence length="277" mass="31440">MEKIGMSLYLSCCFIILVLLHFACIGRAQEVENEREFSYNHSSRVGPAHWGRIRPEWRICNNGTMQSPIDMLHQRVQVLPNLGIIRRDYRPANATLLNRGHDMMLRFEGGAGNMYINGTAYLLRQCHWHSPSEHTVNGKRFDMEIHLVHQSATGKIAVIGAFYHLGANDSFLLRMTPYLRALANTTAIERPVGMMDPRNIQIGSGTYYRYVGSLTVPPCTQFVDWSIVRSVRSVADSQVNLIRQAVQDSSDTNARPLQPINQRTVNLFAPMNNRPQS</sequence>
<comment type="function">
    <text evidence="6">Reversible hydration of carbon dioxide.</text>
</comment>
<dbReference type="PANTHER" id="PTHR18952:SF208">
    <property type="entry name" value="CARBONIC ANHYDRASE XA-RELATED"/>
    <property type="match status" value="1"/>
</dbReference>
<feature type="chain" id="PRO_5043090859" description="Carbonic anhydrase" evidence="6">
    <location>
        <begin position="29"/>
        <end position="277"/>
    </location>
</feature>
<evidence type="ECO:0000313" key="9">
    <source>
        <dbReference type="Proteomes" id="UP001454036"/>
    </source>
</evidence>
<dbReference type="EC" id="4.2.1.1" evidence="2 6"/>
<dbReference type="InterPro" id="IPR041891">
    <property type="entry name" value="Alpha_CA_prokaryot-like"/>
</dbReference>
<dbReference type="InterPro" id="IPR023561">
    <property type="entry name" value="Carbonic_anhydrase_a-class"/>
</dbReference>
<keyword evidence="9" id="KW-1185">Reference proteome</keyword>
<evidence type="ECO:0000256" key="3">
    <source>
        <dbReference type="ARBA" id="ARBA00022723"/>
    </source>
</evidence>
<dbReference type="EMBL" id="BAABME010000141">
    <property type="protein sequence ID" value="GAA0140034.1"/>
    <property type="molecule type" value="Genomic_DNA"/>
</dbReference>
<name>A0AAV3NL06_LITER</name>
<dbReference type="InterPro" id="IPR036398">
    <property type="entry name" value="CA_dom_sf"/>
</dbReference>
<dbReference type="GO" id="GO:0006730">
    <property type="term" value="P:one-carbon metabolic process"/>
    <property type="evidence" value="ECO:0007669"/>
    <property type="project" value="TreeGrafter"/>
</dbReference>
<organism evidence="8 9">
    <name type="scientific">Lithospermum erythrorhizon</name>
    <name type="common">Purple gromwell</name>
    <name type="synonym">Lithospermum officinale var. erythrorhizon</name>
    <dbReference type="NCBI Taxonomy" id="34254"/>
    <lineage>
        <taxon>Eukaryota</taxon>
        <taxon>Viridiplantae</taxon>
        <taxon>Streptophyta</taxon>
        <taxon>Embryophyta</taxon>
        <taxon>Tracheophyta</taxon>
        <taxon>Spermatophyta</taxon>
        <taxon>Magnoliopsida</taxon>
        <taxon>eudicotyledons</taxon>
        <taxon>Gunneridae</taxon>
        <taxon>Pentapetalae</taxon>
        <taxon>asterids</taxon>
        <taxon>lamiids</taxon>
        <taxon>Boraginales</taxon>
        <taxon>Boraginaceae</taxon>
        <taxon>Boraginoideae</taxon>
        <taxon>Lithospermeae</taxon>
        <taxon>Lithospermum</taxon>
    </lineage>
</organism>
<evidence type="ECO:0000256" key="1">
    <source>
        <dbReference type="ARBA" id="ARBA00001947"/>
    </source>
</evidence>
<dbReference type="SUPFAM" id="SSF51069">
    <property type="entry name" value="Carbonic anhydrase"/>
    <property type="match status" value="1"/>
</dbReference>
<evidence type="ECO:0000256" key="4">
    <source>
        <dbReference type="ARBA" id="ARBA00022833"/>
    </source>
</evidence>
<proteinExistence type="inferred from homology"/>
<evidence type="ECO:0000259" key="7">
    <source>
        <dbReference type="PROSITE" id="PS51144"/>
    </source>
</evidence>
<dbReference type="Gene3D" id="3.10.200.10">
    <property type="entry name" value="Alpha carbonic anhydrase"/>
    <property type="match status" value="1"/>
</dbReference>
<evidence type="ECO:0000313" key="8">
    <source>
        <dbReference type="EMBL" id="GAA0140034.1"/>
    </source>
</evidence>
<keyword evidence="3 6" id="KW-0479">Metal-binding</keyword>
<gene>
    <name evidence="8" type="ORF">LIER_01462</name>
</gene>
<comment type="similarity">
    <text evidence="6">Belongs to the alpha-carbonic anhydrase family.</text>
</comment>
<comment type="catalytic activity">
    <reaction evidence="6">
        <text>hydrogencarbonate + H(+) = CO2 + H2O</text>
        <dbReference type="Rhea" id="RHEA:10748"/>
        <dbReference type="ChEBI" id="CHEBI:15377"/>
        <dbReference type="ChEBI" id="CHEBI:15378"/>
        <dbReference type="ChEBI" id="CHEBI:16526"/>
        <dbReference type="ChEBI" id="CHEBI:17544"/>
        <dbReference type="EC" id="4.2.1.1"/>
    </reaction>
</comment>
<dbReference type="PROSITE" id="PS51144">
    <property type="entry name" value="ALPHA_CA_2"/>
    <property type="match status" value="1"/>
</dbReference>
<dbReference type="Pfam" id="PF00194">
    <property type="entry name" value="Carb_anhydrase"/>
    <property type="match status" value="1"/>
</dbReference>
<keyword evidence="6" id="KW-0732">Signal</keyword>
<dbReference type="GO" id="GO:0008270">
    <property type="term" value="F:zinc ion binding"/>
    <property type="evidence" value="ECO:0007669"/>
    <property type="project" value="UniProtKB-UniRule"/>
</dbReference>
<dbReference type="CDD" id="cd03124">
    <property type="entry name" value="alpha_CA_prokaryotic_like"/>
    <property type="match status" value="1"/>
</dbReference>
<feature type="domain" description="Alpha-carbonic anhydrase" evidence="7">
    <location>
        <begin position="37"/>
        <end position="269"/>
    </location>
</feature>
<accession>A0AAV3NL06</accession>
<dbReference type="SMART" id="SM01057">
    <property type="entry name" value="Carb_anhydrase"/>
    <property type="match status" value="1"/>
</dbReference>
<dbReference type="PROSITE" id="PS00162">
    <property type="entry name" value="ALPHA_CA_1"/>
    <property type="match status" value="1"/>
</dbReference>
<dbReference type="InterPro" id="IPR018338">
    <property type="entry name" value="Carbonic_anhydrase_a-class_CS"/>
</dbReference>
<dbReference type="InterPro" id="IPR001148">
    <property type="entry name" value="CA_dom"/>
</dbReference>
<evidence type="ECO:0000256" key="5">
    <source>
        <dbReference type="ARBA" id="ARBA00023239"/>
    </source>
</evidence>
<evidence type="ECO:0000256" key="2">
    <source>
        <dbReference type="ARBA" id="ARBA00012925"/>
    </source>
</evidence>
<protein>
    <recommendedName>
        <fullName evidence="2 6">Carbonic anhydrase</fullName>
        <ecNumber evidence="2 6">4.2.1.1</ecNumber>
    </recommendedName>
</protein>
<keyword evidence="5 6" id="KW-0456">Lyase</keyword>
<dbReference type="AlphaFoldDB" id="A0AAV3NL06"/>
<dbReference type="GO" id="GO:0004089">
    <property type="term" value="F:carbonate dehydratase activity"/>
    <property type="evidence" value="ECO:0007669"/>
    <property type="project" value="UniProtKB-UniRule"/>
</dbReference>
<feature type="signal peptide" evidence="6">
    <location>
        <begin position="1"/>
        <end position="28"/>
    </location>
</feature>
<reference evidence="8 9" key="1">
    <citation type="submission" date="2024-01" db="EMBL/GenBank/DDBJ databases">
        <title>The complete chloroplast genome sequence of Lithospermum erythrorhizon: insights into the phylogenetic relationship among Boraginaceae species and the maternal lineages of purple gromwells.</title>
        <authorList>
            <person name="Okada T."/>
            <person name="Watanabe K."/>
        </authorList>
    </citation>
    <scope>NUCLEOTIDE SEQUENCE [LARGE SCALE GENOMIC DNA]</scope>
</reference>